<keyword evidence="1" id="KW-0808">Transferase</keyword>
<sequence length="62" mass="6916">MPLSALVKNNPIPANPIEELSLNIHQPIVYVLPYTSQTDFVIFRRNCLALGLPDPAEKNEIS</sequence>
<dbReference type="AlphaFoldDB" id="A0A7G2JYB3"/>
<dbReference type="GO" id="GO:0004366">
    <property type="term" value="F:glycerol-3-phosphate O-acyltransferase activity"/>
    <property type="evidence" value="ECO:0007669"/>
    <property type="project" value="UniProtKB-EC"/>
</dbReference>
<gene>
    <name evidence="1" type="primary">plsB</name>
    <name evidence="1" type="ORF">HAINFHK1212_1675</name>
</gene>
<keyword evidence="1" id="KW-0012">Acyltransferase</keyword>
<name>A0A7G2JYB3_HAEIF</name>
<comment type="caution">
    <text evidence="1">The sequence shown here is derived from an EMBL/GenBank/DDBJ whole genome shotgun (WGS) entry which is preliminary data.</text>
</comment>
<accession>A0A7G2JYB3</accession>
<dbReference type="EMBL" id="ABFC01000845">
    <property type="protein sequence ID" value="EFA28264.1"/>
    <property type="molecule type" value="Genomic_DNA"/>
</dbReference>
<reference evidence="1" key="1">
    <citation type="journal article" date="2010" name="Genomics">
        <title>Tracing phylogenomic events leading to diversity of Haemophilus influenzae and the emergence of Brazilian Purpuric Fever (BPF)-associated clones.</title>
        <authorList>
            <person name="Papazisi L."/>
            <person name="Ratnayake S."/>
            <person name="Remortel B.G."/>
            <person name="Bock G.R."/>
            <person name="Liang W."/>
            <person name="Saeed A.I."/>
            <person name="Liu J."/>
            <person name="Fleischmann R.D."/>
            <person name="Kilian M."/>
            <person name="Peterson S.N."/>
        </authorList>
    </citation>
    <scope>NUCLEOTIDE SEQUENCE [LARGE SCALE GENOMIC DNA]</scope>
    <source>
        <strain evidence="1">HK1212</strain>
    </source>
</reference>
<proteinExistence type="predicted"/>
<dbReference type="EC" id="2.3.1.15" evidence="1"/>
<protein>
    <submittedName>
        <fullName evidence="1">Glycerol-3-phosphate O-acyltransferase</fullName>
        <ecNumber evidence="1">2.3.1.15</ecNumber>
    </submittedName>
</protein>
<organism evidence="1">
    <name type="scientific">Haemophilus influenzae HK1212</name>
    <dbReference type="NCBI Taxonomy" id="456482"/>
    <lineage>
        <taxon>Bacteria</taxon>
        <taxon>Pseudomonadati</taxon>
        <taxon>Pseudomonadota</taxon>
        <taxon>Gammaproteobacteria</taxon>
        <taxon>Pasteurellales</taxon>
        <taxon>Pasteurellaceae</taxon>
        <taxon>Haemophilus</taxon>
    </lineage>
</organism>
<evidence type="ECO:0000313" key="1">
    <source>
        <dbReference type="EMBL" id="EFA28264.1"/>
    </source>
</evidence>